<dbReference type="RefSeq" id="WP_142261969.1">
    <property type="nucleotide sequence ID" value="NZ_BMPV01000002.1"/>
</dbReference>
<gene>
    <name evidence="1" type="ORF">FHX40_4543</name>
</gene>
<protein>
    <submittedName>
        <fullName evidence="1">Uncharacterized protein</fullName>
    </submittedName>
</protein>
<dbReference type="OrthoDB" id="3540765at2"/>
<dbReference type="AlphaFoldDB" id="A0A543IP99"/>
<dbReference type="EMBL" id="VFPQ01000002">
    <property type="protein sequence ID" value="TQM72406.1"/>
    <property type="molecule type" value="Genomic_DNA"/>
</dbReference>
<accession>A0A543IP99</accession>
<reference evidence="1 2" key="1">
    <citation type="submission" date="2019-06" db="EMBL/GenBank/DDBJ databases">
        <title>Sequencing the genomes of 1000 actinobacteria strains.</title>
        <authorList>
            <person name="Klenk H.-P."/>
        </authorList>
    </citation>
    <scope>NUCLEOTIDE SEQUENCE [LARGE SCALE GENOMIC DNA]</scope>
    <source>
        <strain evidence="1 2">DSM 43186</strain>
    </source>
</reference>
<organism evidence="1 2">
    <name type="scientific">Thermopolyspora flexuosa</name>
    <dbReference type="NCBI Taxonomy" id="103836"/>
    <lineage>
        <taxon>Bacteria</taxon>
        <taxon>Bacillati</taxon>
        <taxon>Actinomycetota</taxon>
        <taxon>Actinomycetes</taxon>
        <taxon>Streptosporangiales</taxon>
        <taxon>Streptosporangiaceae</taxon>
        <taxon>Thermopolyspora</taxon>
    </lineage>
</organism>
<name>A0A543IP99_9ACTN</name>
<keyword evidence="2" id="KW-1185">Reference proteome</keyword>
<proteinExistence type="predicted"/>
<evidence type="ECO:0000313" key="1">
    <source>
        <dbReference type="EMBL" id="TQM72406.1"/>
    </source>
</evidence>
<comment type="caution">
    <text evidence="1">The sequence shown here is derived from an EMBL/GenBank/DDBJ whole genome shotgun (WGS) entry which is preliminary data.</text>
</comment>
<evidence type="ECO:0000313" key="2">
    <source>
        <dbReference type="Proteomes" id="UP000319213"/>
    </source>
</evidence>
<sequence length="78" mass="8478">MPETNLSEPQDHYQASEHLFRTVHEIASAHAGRSVPEVMAVLRQRLPGVPGLDDLELRRLAEQISVGRDPSGLGGPAI</sequence>
<dbReference type="Proteomes" id="UP000319213">
    <property type="component" value="Unassembled WGS sequence"/>
</dbReference>